<proteinExistence type="predicted"/>
<feature type="region of interest" description="Disordered" evidence="1">
    <location>
        <begin position="331"/>
        <end position="396"/>
    </location>
</feature>
<dbReference type="SMART" id="SM00717">
    <property type="entry name" value="SANT"/>
    <property type="match status" value="1"/>
</dbReference>
<dbReference type="SUPFAM" id="SSF46689">
    <property type="entry name" value="Homeodomain-like"/>
    <property type="match status" value="1"/>
</dbReference>
<accession>A0A430Q1L0</accession>
<comment type="caution">
    <text evidence="3">The sequence shown here is derived from an EMBL/GenBank/DDBJ whole genome shotgun (WGS) entry which is preliminary data.</text>
</comment>
<dbReference type="CDD" id="cd00167">
    <property type="entry name" value="SANT"/>
    <property type="match status" value="1"/>
</dbReference>
<dbReference type="GO" id="GO:0071339">
    <property type="term" value="C:MLL1 complex"/>
    <property type="evidence" value="ECO:0007669"/>
    <property type="project" value="TreeGrafter"/>
</dbReference>
<feature type="compositionally biased region" description="Basic and acidic residues" evidence="1">
    <location>
        <begin position="136"/>
        <end position="148"/>
    </location>
</feature>
<dbReference type="InterPro" id="IPR001005">
    <property type="entry name" value="SANT/Myb"/>
</dbReference>
<feature type="region of interest" description="Disordered" evidence="1">
    <location>
        <begin position="100"/>
        <end position="198"/>
    </location>
</feature>
<evidence type="ECO:0000313" key="4">
    <source>
        <dbReference type="Proteomes" id="UP000290809"/>
    </source>
</evidence>
<gene>
    <name evidence="3" type="ORF">DC041_0008121</name>
</gene>
<feature type="compositionally biased region" description="Polar residues" evidence="1">
    <location>
        <begin position="339"/>
        <end position="353"/>
    </location>
</feature>
<feature type="compositionally biased region" description="Acidic residues" evidence="1">
    <location>
        <begin position="359"/>
        <end position="368"/>
    </location>
</feature>
<keyword evidence="4" id="KW-1185">Reference proteome</keyword>
<dbReference type="AlphaFoldDB" id="A0A430Q1L0"/>
<sequence>MANFSRVAEIFEQASVAFGRLAQLTLDLKQFQAQQNDGDSKTCGKWSQKEVEDLKAAIGRFGSDLSKVAEAIETKTINQIKQKLKTRAFQDAGLGDISFENEAADTETKPKVTTPNATPVERGRRKQALNQMPEPVDLHPPKRSRSDVDDLNEYTNYAPEVEVPDKKPNQPASNNKSYSNENVTPQNNDDGHNILKHKPVGSTLSSVLSKPISLARPDVSTFDDRHRKTTTSVNVLSSGYNANESKYEDYDRSRSDVDDLNEYTNYAPEVEVPDKKPNQPASNNKSYSNENVTPQNNDDGHNILKHKPVGSTLSSVLSKPISLARPDVSTFDDRHRKTTTSVNVLSSGYNANESKYEDYDSDDSDYDGADGRTPGEDYESDEEQEEEADDNEDYDE</sequence>
<evidence type="ECO:0000259" key="2">
    <source>
        <dbReference type="SMART" id="SM00717"/>
    </source>
</evidence>
<name>A0A430Q1L0_SCHBO</name>
<evidence type="ECO:0000313" key="3">
    <source>
        <dbReference type="EMBL" id="RTG81579.1"/>
    </source>
</evidence>
<feature type="region of interest" description="Disordered" evidence="1">
    <location>
        <begin position="266"/>
        <end position="307"/>
    </location>
</feature>
<protein>
    <recommendedName>
        <fullName evidence="2">Myb-like domain-containing protein</fullName>
    </recommendedName>
</protein>
<dbReference type="EMBL" id="QMKO01003281">
    <property type="protein sequence ID" value="RTG81579.1"/>
    <property type="molecule type" value="Genomic_DNA"/>
</dbReference>
<dbReference type="STRING" id="6184.A0A430Q1L0"/>
<feature type="compositionally biased region" description="Polar residues" evidence="1">
    <location>
        <begin position="279"/>
        <end position="297"/>
    </location>
</feature>
<reference evidence="3 4" key="1">
    <citation type="journal article" date="2019" name="PLoS Pathog.">
        <title>Genome sequence of the bovine parasite Schistosoma bovis Tanzania.</title>
        <authorList>
            <person name="Oey H."/>
            <person name="Zakrzewski M."/>
            <person name="Gobert G."/>
            <person name="Gravermann K."/>
            <person name="Stoye J."/>
            <person name="Jones M."/>
            <person name="Mcmanus D."/>
            <person name="Krause L."/>
        </authorList>
    </citation>
    <scope>NUCLEOTIDE SEQUENCE [LARGE SCALE GENOMIC DNA]</scope>
    <source>
        <strain evidence="3 4">TAN1997</strain>
    </source>
</reference>
<feature type="compositionally biased region" description="Polar residues" evidence="1">
    <location>
        <begin position="170"/>
        <end position="188"/>
    </location>
</feature>
<dbReference type="InterPro" id="IPR009057">
    <property type="entry name" value="Homeodomain-like_sf"/>
</dbReference>
<dbReference type="GO" id="GO:0016589">
    <property type="term" value="C:NURF complex"/>
    <property type="evidence" value="ECO:0007669"/>
    <property type="project" value="TreeGrafter"/>
</dbReference>
<dbReference type="Proteomes" id="UP000290809">
    <property type="component" value="Unassembled WGS sequence"/>
</dbReference>
<organism evidence="3 4">
    <name type="scientific">Schistosoma bovis</name>
    <name type="common">Blood fluke</name>
    <dbReference type="NCBI Taxonomy" id="6184"/>
    <lineage>
        <taxon>Eukaryota</taxon>
        <taxon>Metazoa</taxon>
        <taxon>Spiralia</taxon>
        <taxon>Lophotrochozoa</taxon>
        <taxon>Platyhelminthes</taxon>
        <taxon>Trematoda</taxon>
        <taxon>Digenea</taxon>
        <taxon>Strigeidida</taxon>
        <taxon>Schistosomatoidea</taxon>
        <taxon>Schistosomatidae</taxon>
        <taxon>Schistosoma</taxon>
    </lineage>
</organism>
<feature type="compositionally biased region" description="Acidic residues" evidence="1">
    <location>
        <begin position="376"/>
        <end position="396"/>
    </location>
</feature>
<dbReference type="PANTHER" id="PTHR21397:SF2">
    <property type="entry name" value="CHROMATIN COMPLEXES SUBUNIT BAP18"/>
    <property type="match status" value="1"/>
</dbReference>
<dbReference type="Pfam" id="PF00249">
    <property type="entry name" value="Myb_DNA-binding"/>
    <property type="match status" value="1"/>
</dbReference>
<dbReference type="Gene3D" id="1.20.58.1880">
    <property type="match status" value="1"/>
</dbReference>
<feature type="domain" description="Myb-like" evidence="2">
    <location>
        <begin position="42"/>
        <end position="90"/>
    </location>
</feature>
<dbReference type="PANTHER" id="PTHR21397">
    <property type="entry name" value="CHROMATIN COMPLEXES SUBUNIT BAP18-RELATED"/>
    <property type="match status" value="1"/>
</dbReference>
<evidence type="ECO:0000256" key="1">
    <source>
        <dbReference type="SAM" id="MobiDB-lite"/>
    </source>
</evidence>